<keyword evidence="3 6" id="KW-0812">Transmembrane</keyword>
<evidence type="ECO:0000256" key="4">
    <source>
        <dbReference type="ARBA" id="ARBA00022989"/>
    </source>
</evidence>
<proteinExistence type="predicted"/>
<evidence type="ECO:0000256" key="1">
    <source>
        <dbReference type="ARBA" id="ARBA00004141"/>
    </source>
</evidence>
<dbReference type="InterPro" id="IPR020846">
    <property type="entry name" value="MFS_dom"/>
</dbReference>
<dbReference type="KEGG" id="vbh:CMV30_04050"/>
<dbReference type="GO" id="GO:0016020">
    <property type="term" value="C:membrane"/>
    <property type="evidence" value="ECO:0007669"/>
    <property type="project" value="UniProtKB-SubCell"/>
</dbReference>
<evidence type="ECO:0000256" key="3">
    <source>
        <dbReference type="ARBA" id="ARBA00022692"/>
    </source>
</evidence>
<feature type="transmembrane region" description="Helical" evidence="6">
    <location>
        <begin position="82"/>
        <end position="103"/>
    </location>
</feature>
<keyword evidence="5 6" id="KW-0472">Membrane</keyword>
<dbReference type="Pfam" id="PF07690">
    <property type="entry name" value="MFS_1"/>
    <property type="match status" value="1"/>
</dbReference>
<feature type="transmembrane region" description="Helical" evidence="6">
    <location>
        <begin position="21"/>
        <end position="41"/>
    </location>
</feature>
<organism evidence="8 9">
    <name type="scientific">Nibricoccus aquaticus</name>
    <dbReference type="NCBI Taxonomy" id="2576891"/>
    <lineage>
        <taxon>Bacteria</taxon>
        <taxon>Pseudomonadati</taxon>
        <taxon>Verrucomicrobiota</taxon>
        <taxon>Opitutia</taxon>
        <taxon>Opitutales</taxon>
        <taxon>Opitutaceae</taxon>
        <taxon>Nibricoccus</taxon>
    </lineage>
</organism>
<dbReference type="InterPro" id="IPR011701">
    <property type="entry name" value="MFS"/>
</dbReference>
<dbReference type="EMBL" id="CP023344">
    <property type="protein sequence ID" value="ATC65980.1"/>
    <property type="molecule type" value="Genomic_DNA"/>
</dbReference>
<feature type="transmembrane region" description="Helical" evidence="6">
    <location>
        <begin position="359"/>
        <end position="384"/>
    </location>
</feature>
<accession>A0A290QFG0</accession>
<feature type="transmembrane region" description="Helical" evidence="6">
    <location>
        <begin position="306"/>
        <end position="323"/>
    </location>
</feature>
<feature type="transmembrane region" description="Helical" evidence="6">
    <location>
        <begin position="423"/>
        <end position="441"/>
    </location>
</feature>
<dbReference type="SUPFAM" id="SSF103473">
    <property type="entry name" value="MFS general substrate transporter"/>
    <property type="match status" value="1"/>
</dbReference>
<sequence length="450" mass="47829">MSSSSDAHSSAAPKARRPLSLGVIFLTLYIDLIGFSIIFPLGPDLLRHYLEVDGNSGTLGWLLQHINALSRSLGNESHLPEVLFGGIVSSLFSILQFFFAPIWGGLSDRRGRRGILLFTVAGTALSYLLWVFSGSFWLFLAARLLAGVFGGNLSVATAAVADVTTREERSKAMGLVGAAFGLGLVTGPLIGAFSARINLVDIIPSLAPLGLNPFSAPALIAFILGLVNLVWIAARFKETRPPEARAIPGERRPLNPLRAILSLDNPAVRGINLVAFTYSIAFVAMEASLVFLSAERFGYTAKENGLLMGFLGICSIITQGMIVRKLLKRLPETRVLSLGLVFSTLGLVAIGFAPVTAVLYLGVALLALGGGLVNPSTTGLISLYAGASEQGRVLGIFRSLGSLSRAITPIAAGILYWTNREHGAHILYSLAALLALSAWLLSRRLPQPAK</sequence>
<dbReference type="PANTHER" id="PTHR23504:SF31">
    <property type="entry name" value="MAJOR FACILITATOR SUPERFAMILY DOMAIN-CONTAINING PROTEIN 10"/>
    <property type="match status" value="1"/>
</dbReference>
<feature type="transmembrane region" description="Helical" evidence="6">
    <location>
        <begin position="115"/>
        <end position="132"/>
    </location>
</feature>
<dbReference type="Proteomes" id="UP000217265">
    <property type="component" value="Chromosome"/>
</dbReference>
<keyword evidence="9" id="KW-1185">Reference proteome</keyword>
<feature type="transmembrane region" description="Helical" evidence="6">
    <location>
        <begin position="138"/>
        <end position="160"/>
    </location>
</feature>
<evidence type="ECO:0000259" key="7">
    <source>
        <dbReference type="PROSITE" id="PS50850"/>
    </source>
</evidence>
<gene>
    <name evidence="8" type="ORF">CMV30_04050</name>
</gene>
<feature type="transmembrane region" description="Helical" evidence="6">
    <location>
        <begin position="214"/>
        <end position="234"/>
    </location>
</feature>
<dbReference type="Gene3D" id="1.20.1250.20">
    <property type="entry name" value="MFS general substrate transporter like domains"/>
    <property type="match status" value="1"/>
</dbReference>
<dbReference type="AlphaFoldDB" id="A0A290QFG0"/>
<evidence type="ECO:0000313" key="8">
    <source>
        <dbReference type="EMBL" id="ATC65980.1"/>
    </source>
</evidence>
<feature type="transmembrane region" description="Helical" evidence="6">
    <location>
        <begin position="335"/>
        <end position="353"/>
    </location>
</feature>
<feature type="transmembrane region" description="Helical" evidence="6">
    <location>
        <begin position="273"/>
        <end position="294"/>
    </location>
</feature>
<dbReference type="PROSITE" id="PS50850">
    <property type="entry name" value="MFS"/>
    <property type="match status" value="1"/>
</dbReference>
<feature type="transmembrane region" description="Helical" evidence="6">
    <location>
        <begin position="172"/>
        <end position="194"/>
    </location>
</feature>
<dbReference type="PANTHER" id="PTHR23504">
    <property type="entry name" value="MAJOR FACILITATOR SUPERFAMILY DOMAIN-CONTAINING PROTEIN 10"/>
    <property type="match status" value="1"/>
</dbReference>
<dbReference type="GO" id="GO:0022857">
    <property type="term" value="F:transmembrane transporter activity"/>
    <property type="evidence" value="ECO:0007669"/>
    <property type="project" value="InterPro"/>
</dbReference>
<evidence type="ECO:0000256" key="2">
    <source>
        <dbReference type="ARBA" id="ARBA00022448"/>
    </source>
</evidence>
<evidence type="ECO:0000256" key="5">
    <source>
        <dbReference type="ARBA" id="ARBA00023136"/>
    </source>
</evidence>
<comment type="subcellular location">
    <subcellularLocation>
        <location evidence="1">Membrane</location>
        <topology evidence="1">Multi-pass membrane protein</topology>
    </subcellularLocation>
</comment>
<feature type="domain" description="Major facilitator superfamily (MFS) profile" evidence="7">
    <location>
        <begin position="20"/>
        <end position="449"/>
    </location>
</feature>
<evidence type="ECO:0000256" key="6">
    <source>
        <dbReference type="SAM" id="Phobius"/>
    </source>
</evidence>
<reference evidence="8 9" key="1">
    <citation type="submission" date="2017-09" db="EMBL/GenBank/DDBJ databases">
        <title>Complete genome sequence of Verrucomicrobial strain HZ-65, isolated from freshwater.</title>
        <authorList>
            <person name="Choi A."/>
        </authorList>
    </citation>
    <scope>NUCLEOTIDE SEQUENCE [LARGE SCALE GENOMIC DNA]</scope>
    <source>
        <strain evidence="8 9">HZ-65</strain>
    </source>
</reference>
<dbReference type="RefSeq" id="WP_096057608.1">
    <property type="nucleotide sequence ID" value="NZ_CP023344.1"/>
</dbReference>
<feature type="transmembrane region" description="Helical" evidence="6">
    <location>
        <begin position="396"/>
        <end position="417"/>
    </location>
</feature>
<dbReference type="OrthoDB" id="9793283at2"/>
<evidence type="ECO:0000313" key="9">
    <source>
        <dbReference type="Proteomes" id="UP000217265"/>
    </source>
</evidence>
<keyword evidence="2" id="KW-0813">Transport</keyword>
<name>A0A290QFG0_9BACT</name>
<keyword evidence="4 6" id="KW-1133">Transmembrane helix</keyword>
<dbReference type="InterPro" id="IPR036259">
    <property type="entry name" value="MFS_trans_sf"/>
</dbReference>
<protein>
    <submittedName>
        <fullName evidence="8">MFS transporter</fullName>
    </submittedName>
</protein>